<evidence type="ECO:0000313" key="1">
    <source>
        <dbReference type="EMBL" id="TCT24138.1"/>
    </source>
</evidence>
<keyword evidence="2" id="KW-1185">Reference proteome</keyword>
<protein>
    <submittedName>
        <fullName evidence="1">Uncharacterized protein</fullName>
    </submittedName>
</protein>
<proteinExistence type="predicted"/>
<accession>A0A4R3N4N5</accession>
<dbReference type="EMBL" id="SMAO01000001">
    <property type="protein sequence ID" value="TCT24138.1"/>
    <property type="molecule type" value="Genomic_DNA"/>
</dbReference>
<dbReference type="RefSeq" id="WP_165903325.1">
    <property type="nucleotide sequence ID" value="NZ_SMAO01000001.1"/>
</dbReference>
<name>A0A4R3N4N5_9GAMM</name>
<reference evidence="1 2" key="1">
    <citation type="submission" date="2019-03" db="EMBL/GenBank/DDBJ databases">
        <title>Genomic Encyclopedia of Type Strains, Phase IV (KMG-IV): sequencing the most valuable type-strain genomes for metagenomic binning, comparative biology and taxonomic classification.</title>
        <authorList>
            <person name="Goeker M."/>
        </authorList>
    </citation>
    <scope>NUCLEOTIDE SEQUENCE [LARGE SCALE GENOMIC DNA]</scope>
    <source>
        <strain evidence="1 2">DSM 13587</strain>
    </source>
</reference>
<gene>
    <name evidence="1" type="ORF">EDC35_101458</name>
</gene>
<dbReference type="Proteomes" id="UP000295717">
    <property type="component" value="Unassembled WGS sequence"/>
</dbReference>
<dbReference type="AlphaFoldDB" id="A0A4R3N4N5"/>
<comment type="caution">
    <text evidence="1">The sequence shown here is derived from an EMBL/GenBank/DDBJ whole genome shotgun (WGS) entry which is preliminary data.</text>
</comment>
<organism evidence="1 2">
    <name type="scientific">Thiobaca trueperi</name>
    <dbReference type="NCBI Taxonomy" id="127458"/>
    <lineage>
        <taxon>Bacteria</taxon>
        <taxon>Pseudomonadati</taxon>
        <taxon>Pseudomonadota</taxon>
        <taxon>Gammaproteobacteria</taxon>
        <taxon>Chromatiales</taxon>
        <taxon>Chromatiaceae</taxon>
        <taxon>Thiobaca</taxon>
    </lineage>
</organism>
<sequence>MAGANKGPYQPDAYPPIPTRFTRYLRTAVIWQFIRFWVIGYRVLKLMWKPHG</sequence>
<evidence type="ECO:0000313" key="2">
    <source>
        <dbReference type="Proteomes" id="UP000295717"/>
    </source>
</evidence>